<feature type="transmembrane region" description="Helical" evidence="8">
    <location>
        <begin position="251"/>
        <end position="271"/>
    </location>
</feature>
<dbReference type="Proteomes" id="UP000321717">
    <property type="component" value="Unassembled WGS sequence"/>
</dbReference>
<keyword evidence="6 8" id="KW-1133">Transmembrane helix</keyword>
<feature type="domain" description="Glycosyltransferase RgtA/B/C/D-like" evidence="9">
    <location>
        <begin position="55"/>
        <end position="216"/>
    </location>
</feature>
<feature type="transmembrane region" description="Helical" evidence="8">
    <location>
        <begin position="291"/>
        <end position="311"/>
    </location>
</feature>
<evidence type="ECO:0000256" key="8">
    <source>
        <dbReference type="SAM" id="Phobius"/>
    </source>
</evidence>
<reference evidence="10 11" key="1">
    <citation type="submission" date="2019-07" db="EMBL/GenBank/DDBJ databases">
        <title>Whole genome shotgun sequence of Rhizobium naphthalenivorans NBRC 107585.</title>
        <authorList>
            <person name="Hosoyama A."/>
            <person name="Uohara A."/>
            <person name="Ohji S."/>
            <person name="Ichikawa N."/>
        </authorList>
    </citation>
    <scope>NUCLEOTIDE SEQUENCE [LARGE SCALE GENOMIC DNA]</scope>
    <source>
        <strain evidence="10 11">NBRC 107585</strain>
    </source>
</reference>
<evidence type="ECO:0000259" key="9">
    <source>
        <dbReference type="Pfam" id="PF13231"/>
    </source>
</evidence>
<proteinExistence type="predicted"/>
<feature type="transmembrane region" description="Helical" evidence="8">
    <location>
        <begin position="127"/>
        <end position="145"/>
    </location>
</feature>
<feature type="transmembrane region" description="Helical" evidence="8">
    <location>
        <begin position="12"/>
        <end position="30"/>
    </location>
</feature>
<evidence type="ECO:0000256" key="5">
    <source>
        <dbReference type="ARBA" id="ARBA00022692"/>
    </source>
</evidence>
<keyword evidence="2" id="KW-1003">Cell membrane</keyword>
<accession>A0A512HGD7</accession>
<evidence type="ECO:0000313" key="10">
    <source>
        <dbReference type="EMBL" id="GEO84450.1"/>
    </source>
</evidence>
<dbReference type="PANTHER" id="PTHR33908:SF11">
    <property type="entry name" value="MEMBRANE PROTEIN"/>
    <property type="match status" value="1"/>
</dbReference>
<keyword evidence="7 8" id="KW-0472">Membrane</keyword>
<evidence type="ECO:0000256" key="7">
    <source>
        <dbReference type="ARBA" id="ARBA00023136"/>
    </source>
</evidence>
<dbReference type="RefSeq" id="WP_147179233.1">
    <property type="nucleotide sequence ID" value="NZ_BJZP01000005.1"/>
</dbReference>
<dbReference type="GO" id="GO:0016763">
    <property type="term" value="F:pentosyltransferase activity"/>
    <property type="evidence" value="ECO:0007669"/>
    <property type="project" value="TreeGrafter"/>
</dbReference>
<evidence type="ECO:0000256" key="6">
    <source>
        <dbReference type="ARBA" id="ARBA00022989"/>
    </source>
</evidence>
<keyword evidence="3" id="KW-0328">Glycosyltransferase</keyword>
<evidence type="ECO:0000256" key="1">
    <source>
        <dbReference type="ARBA" id="ARBA00004651"/>
    </source>
</evidence>
<organism evidence="10 11">
    <name type="scientific">Ciceribacter naphthalenivorans</name>
    <dbReference type="NCBI Taxonomy" id="1118451"/>
    <lineage>
        <taxon>Bacteria</taxon>
        <taxon>Pseudomonadati</taxon>
        <taxon>Pseudomonadota</taxon>
        <taxon>Alphaproteobacteria</taxon>
        <taxon>Hyphomicrobiales</taxon>
        <taxon>Rhizobiaceae</taxon>
        <taxon>Ciceribacter</taxon>
    </lineage>
</organism>
<evidence type="ECO:0000256" key="4">
    <source>
        <dbReference type="ARBA" id="ARBA00022679"/>
    </source>
</evidence>
<sequence length="499" mass="55061">MITILRQKPAAVFVLLAVYFLVQLVIRLILPHSLELDEGQQLFFAQWFAWGYDSQPPLYNWVQYGVSRLLGPDLLSLALLKNLALFASYLCFGLAAQTVLRSRDLAVVATLSLLTIPQIGFEAQRDLTHTVAVIFAACLFLYAFLSTLKTPSFQGYVLTGLAIGLGVLSKYNFVLLPAAAVIAIALDRQFRSRLLDWRILLTGAVALIVALPHGLWFLEHIDLATEQTIGKLTSEATHSPVEQIVSGLSSLFVSFVGFAGLTIAIFGIVYWREFRVAWHAQNQWTRLIGRIMAIAAILLIVLVVFGGANHIKDRWLTPIYLILPLYLATKLEAGTGADAPYLRRFWPVAAFALVALPIVMLVRIPIHGMTGRYEKLNVDYPSAISQILASSPTKPSIVLTIDSQLAGNIRLSAPALLVTIDGYEVLDKGLTADDGQPVLAIWRDRGRPSPELPDGMARWLDAHGLAAPAQAHDMAVPYIYGRQGDLYHFAYAFLYPQAK</sequence>
<dbReference type="AlphaFoldDB" id="A0A512HGD7"/>
<feature type="transmembrane region" description="Helical" evidence="8">
    <location>
        <begin position="345"/>
        <end position="366"/>
    </location>
</feature>
<feature type="transmembrane region" description="Helical" evidence="8">
    <location>
        <begin position="74"/>
        <end position="95"/>
    </location>
</feature>
<feature type="transmembrane region" description="Helical" evidence="8">
    <location>
        <begin position="157"/>
        <end position="186"/>
    </location>
</feature>
<dbReference type="OrthoDB" id="9153955at2"/>
<gene>
    <name evidence="10" type="ORF">RNA01_13820</name>
</gene>
<dbReference type="GO" id="GO:0009103">
    <property type="term" value="P:lipopolysaccharide biosynthetic process"/>
    <property type="evidence" value="ECO:0007669"/>
    <property type="project" value="UniProtKB-ARBA"/>
</dbReference>
<feature type="transmembrane region" description="Helical" evidence="8">
    <location>
        <begin position="198"/>
        <end position="218"/>
    </location>
</feature>
<dbReference type="PANTHER" id="PTHR33908">
    <property type="entry name" value="MANNOSYLTRANSFERASE YKCB-RELATED"/>
    <property type="match status" value="1"/>
</dbReference>
<name>A0A512HGD7_9HYPH</name>
<comment type="caution">
    <text evidence="10">The sequence shown here is derived from an EMBL/GenBank/DDBJ whole genome shotgun (WGS) entry which is preliminary data.</text>
</comment>
<dbReference type="InterPro" id="IPR050297">
    <property type="entry name" value="LipidA_mod_glycosyltrf_83"/>
</dbReference>
<dbReference type="Pfam" id="PF13231">
    <property type="entry name" value="PMT_2"/>
    <property type="match status" value="1"/>
</dbReference>
<evidence type="ECO:0000313" key="11">
    <source>
        <dbReference type="Proteomes" id="UP000321717"/>
    </source>
</evidence>
<comment type="subcellular location">
    <subcellularLocation>
        <location evidence="1">Cell membrane</location>
        <topology evidence="1">Multi-pass membrane protein</topology>
    </subcellularLocation>
</comment>
<keyword evidence="4 10" id="KW-0808">Transferase</keyword>
<keyword evidence="5 8" id="KW-0812">Transmembrane</keyword>
<evidence type="ECO:0000256" key="3">
    <source>
        <dbReference type="ARBA" id="ARBA00022676"/>
    </source>
</evidence>
<dbReference type="GO" id="GO:0005886">
    <property type="term" value="C:plasma membrane"/>
    <property type="evidence" value="ECO:0007669"/>
    <property type="project" value="UniProtKB-SubCell"/>
</dbReference>
<keyword evidence="11" id="KW-1185">Reference proteome</keyword>
<dbReference type="InterPro" id="IPR038731">
    <property type="entry name" value="RgtA/B/C-like"/>
</dbReference>
<protein>
    <submittedName>
        <fullName evidence="10">Glycosyl transferase</fullName>
    </submittedName>
</protein>
<evidence type="ECO:0000256" key="2">
    <source>
        <dbReference type="ARBA" id="ARBA00022475"/>
    </source>
</evidence>
<dbReference type="EMBL" id="BJZP01000005">
    <property type="protein sequence ID" value="GEO84450.1"/>
    <property type="molecule type" value="Genomic_DNA"/>
</dbReference>